<evidence type="ECO:0000256" key="1">
    <source>
        <dbReference type="ARBA" id="ARBA00004141"/>
    </source>
</evidence>
<evidence type="ECO:0000256" key="2">
    <source>
        <dbReference type="ARBA" id="ARBA00005583"/>
    </source>
</evidence>
<keyword evidence="10 12" id="KW-0131">Cell cycle</keyword>
<dbReference type="PANTHER" id="PTHR22926">
    <property type="entry name" value="PHOSPHO-N-ACETYLMURAMOYL-PENTAPEPTIDE-TRANSFERASE"/>
    <property type="match status" value="1"/>
</dbReference>
<gene>
    <name evidence="12 14" type="primary">mraY</name>
    <name evidence="14" type="ORF">KQ910_19555</name>
</gene>
<dbReference type="Pfam" id="PF10555">
    <property type="entry name" value="MraY_sig1"/>
    <property type="match status" value="1"/>
</dbReference>
<comment type="cofactor">
    <cofactor evidence="12">
        <name>Mg(2+)</name>
        <dbReference type="ChEBI" id="CHEBI:18420"/>
    </cofactor>
</comment>
<dbReference type="EC" id="2.7.8.13" evidence="12 13"/>
<feature type="transmembrane region" description="Helical" evidence="12">
    <location>
        <begin position="202"/>
        <end position="222"/>
    </location>
</feature>
<feature type="transmembrane region" description="Helical" evidence="12">
    <location>
        <begin position="136"/>
        <end position="158"/>
    </location>
</feature>
<keyword evidence="4 12" id="KW-0808">Transferase</keyword>
<keyword evidence="15" id="KW-1185">Reference proteome</keyword>
<evidence type="ECO:0000313" key="15">
    <source>
        <dbReference type="Proteomes" id="UP000727907"/>
    </source>
</evidence>
<dbReference type="RefSeq" id="WP_216964413.1">
    <property type="nucleotide sequence ID" value="NZ_JAHOPB010000002.1"/>
</dbReference>
<evidence type="ECO:0000256" key="6">
    <source>
        <dbReference type="ARBA" id="ARBA00022960"/>
    </source>
</evidence>
<feature type="transmembrane region" description="Helical" evidence="12">
    <location>
        <begin position="266"/>
        <end position="285"/>
    </location>
</feature>
<feature type="transmembrane region" description="Helical" evidence="12">
    <location>
        <begin position="27"/>
        <end position="48"/>
    </location>
</feature>
<evidence type="ECO:0000256" key="12">
    <source>
        <dbReference type="HAMAP-Rule" id="MF_00038"/>
    </source>
</evidence>
<keyword evidence="9 12" id="KW-0472">Membrane</keyword>
<keyword evidence="5 12" id="KW-0812">Transmembrane</keyword>
<comment type="function">
    <text evidence="12">Catalyzes the initial step of the lipid cycle reactions in the biosynthesis of the cell wall peptidoglycan: transfers peptidoglycan precursor phospho-MurNAc-pentapeptide from UDP-MurNAc-pentapeptide onto the lipid carrier undecaprenyl phosphate, yielding undecaprenyl-pyrophosphoryl-MurNAc-pentapeptide, known as lipid I.</text>
</comment>
<feature type="transmembrane region" description="Helical" evidence="12">
    <location>
        <begin position="99"/>
        <end position="116"/>
    </location>
</feature>
<dbReference type="Pfam" id="PF00953">
    <property type="entry name" value="Glycos_transf_4"/>
    <property type="match status" value="1"/>
</dbReference>
<dbReference type="CDD" id="cd06852">
    <property type="entry name" value="GT_MraY"/>
    <property type="match status" value="1"/>
</dbReference>
<evidence type="ECO:0000256" key="13">
    <source>
        <dbReference type="NCBIfam" id="TIGR00445"/>
    </source>
</evidence>
<feature type="transmembrane region" description="Helical" evidence="12">
    <location>
        <begin position="291"/>
        <end position="314"/>
    </location>
</feature>
<comment type="subcellular location">
    <subcellularLocation>
        <location evidence="12">Cell membrane</location>
        <topology evidence="12">Multi-pass membrane protein</topology>
    </subcellularLocation>
    <subcellularLocation>
        <location evidence="1">Membrane</location>
        <topology evidence="1">Multi-pass membrane protein</topology>
    </subcellularLocation>
</comment>
<evidence type="ECO:0000256" key="5">
    <source>
        <dbReference type="ARBA" id="ARBA00022692"/>
    </source>
</evidence>
<dbReference type="PROSITE" id="PS01348">
    <property type="entry name" value="MRAY_2"/>
    <property type="match status" value="1"/>
</dbReference>
<dbReference type="InterPro" id="IPR003524">
    <property type="entry name" value="PNAcMuramoyl-5peptid_Trfase"/>
</dbReference>
<keyword evidence="12" id="KW-0460">Magnesium</keyword>
<dbReference type="InterPro" id="IPR018480">
    <property type="entry name" value="PNAcMuramoyl-5peptid_Trfase_CS"/>
</dbReference>
<dbReference type="InterPro" id="IPR000715">
    <property type="entry name" value="Glycosyl_transferase_4"/>
</dbReference>
<dbReference type="HAMAP" id="MF_00038">
    <property type="entry name" value="MraY"/>
    <property type="match status" value="1"/>
</dbReference>
<evidence type="ECO:0000256" key="9">
    <source>
        <dbReference type="ARBA" id="ARBA00023136"/>
    </source>
</evidence>
<reference evidence="14 15" key="1">
    <citation type="submission" date="2021-06" db="EMBL/GenBank/DDBJ databases">
        <authorList>
            <person name="Lee D.H."/>
        </authorList>
    </citation>
    <scope>NUCLEOTIDE SEQUENCE [LARGE SCALE GENOMIC DNA]</scope>
    <source>
        <strain evidence="14 15">MMS21-HV4-11</strain>
    </source>
</reference>
<evidence type="ECO:0000313" key="14">
    <source>
        <dbReference type="EMBL" id="MBU8875977.1"/>
    </source>
</evidence>
<evidence type="ECO:0000256" key="7">
    <source>
        <dbReference type="ARBA" id="ARBA00022984"/>
    </source>
</evidence>
<keyword evidence="11 12" id="KW-0961">Cell wall biogenesis/degradation</keyword>
<comment type="caution">
    <text evidence="14">The sequence shown here is derived from an EMBL/GenBank/DDBJ whole genome shotgun (WGS) entry which is preliminary data.</text>
</comment>
<keyword evidence="3 12" id="KW-0132">Cell division</keyword>
<dbReference type="GO" id="GO:0016740">
    <property type="term" value="F:transferase activity"/>
    <property type="evidence" value="ECO:0007669"/>
    <property type="project" value="UniProtKB-KW"/>
</dbReference>
<proteinExistence type="inferred from homology"/>
<evidence type="ECO:0000256" key="3">
    <source>
        <dbReference type="ARBA" id="ARBA00022618"/>
    </source>
</evidence>
<protein>
    <recommendedName>
        <fullName evidence="12 13">Phospho-N-acetylmuramoyl-pentapeptide-transferase</fullName>
        <ecNumber evidence="12 13">2.7.8.13</ecNumber>
    </recommendedName>
    <alternativeName>
        <fullName evidence="12">UDP-MurNAc-pentapeptide phosphotransferase</fullName>
    </alternativeName>
</protein>
<evidence type="ECO:0000256" key="11">
    <source>
        <dbReference type="ARBA" id="ARBA00023316"/>
    </source>
</evidence>
<dbReference type="PROSITE" id="PS01347">
    <property type="entry name" value="MRAY_1"/>
    <property type="match status" value="1"/>
</dbReference>
<accession>A0ABS6IN06</accession>
<comment type="pathway">
    <text evidence="12">Cell wall biogenesis; peptidoglycan biosynthesis.</text>
</comment>
<evidence type="ECO:0000256" key="4">
    <source>
        <dbReference type="ARBA" id="ARBA00022679"/>
    </source>
</evidence>
<evidence type="ECO:0000256" key="8">
    <source>
        <dbReference type="ARBA" id="ARBA00022989"/>
    </source>
</evidence>
<keyword evidence="8 12" id="KW-1133">Transmembrane helix</keyword>
<feature type="transmembrane region" description="Helical" evidence="12">
    <location>
        <begin position="242"/>
        <end position="259"/>
    </location>
</feature>
<keyword evidence="12" id="KW-0479">Metal-binding</keyword>
<keyword evidence="6 12" id="KW-0133">Cell shape</keyword>
<name>A0ABS6IN06_9HYPH</name>
<evidence type="ECO:0000256" key="10">
    <source>
        <dbReference type="ARBA" id="ARBA00023306"/>
    </source>
</evidence>
<comment type="catalytic activity">
    <reaction evidence="12">
        <text>UDP-N-acetyl-alpha-D-muramoyl-L-alanyl-gamma-D-glutamyl-meso-2,6-diaminopimeloyl-D-alanyl-D-alanine + di-trans,octa-cis-undecaprenyl phosphate = di-trans,octa-cis-undecaprenyl diphospho-N-acetyl-alpha-D-muramoyl-L-alanyl-D-glutamyl-meso-2,6-diaminopimeloyl-D-alanyl-D-alanine + UMP</text>
        <dbReference type="Rhea" id="RHEA:28386"/>
        <dbReference type="ChEBI" id="CHEBI:57865"/>
        <dbReference type="ChEBI" id="CHEBI:60392"/>
        <dbReference type="ChEBI" id="CHEBI:61386"/>
        <dbReference type="ChEBI" id="CHEBI:61387"/>
        <dbReference type="EC" id="2.7.8.13"/>
    </reaction>
</comment>
<keyword evidence="12" id="KW-1003">Cell membrane</keyword>
<dbReference type="PANTHER" id="PTHR22926:SF5">
    <property type="entry name" value="PHOSPHO-N-ACETYLMURAMOYL-PENTAPEPTIDE-TRANSFERASE HOMOLOG"/>
    <property type="match status" value="1"/>
</dbReference>
<comment type="similarity">
    <text evidence="2 12">Belongs to the glycosyltransferase 4 family. MraY subfamily.</text>
</comment>
<feature type="transmembrane region" description="Helical" evidence="12">
    <location>
        <begin position="75"/>
        <end position="93"/>
    </location>
</feature>
<organism evidence="14 15">
    <name type="scientific">Reyranella humidisoli</name>
    <dbReference type="NCBI Taxonomy" id="2849149"/>
    <lineage>
        <taxon>Bacteria</taxon>
        <taxon>Pseudomonadati</taxon>
        <taxon>Pseudomonadota</taxon>
        <taxon>Alphaproteobacteria</taxon>
        <taxon>Hyphomicrobiales</taxon>
        <taxon>Reyranellaceae</taxon>
        <taxon>Reyranella</taxon>
    </lineage>
</organism>
<sequence length="363" mass="39066">MFYNFLYPLADLFTPFNLFRYLTFRSIAAFLTALVLSFLIGGALIRWLRSKQKQGQPIRDDGPASHLMTKKGTPTMGGLLILITLSVATLLWADLTNRYVWIVLGVTLAFGAVGFWDDFLKVTKRNTKGVPGKIKLALTVGASAIAVYLIAQASPAPLRYQLAVPFLKDVLIPLGIVGFIGFGVLVIAGTSNAVNLTDGLDGLAIGPVIMASAVFGLIAYVVGNTILTNYLYLHHVPRSGELAVLLAALVGAGLGFLWFNAPPAMVFMGDTGSLAIGGALGAVAVVTKHEIVLSIVGGLFVLETVSVIVQVLSYKWTGKRVFRMAPLHHHFEQKGWAEPTIVFRFWIIAAILAMAGLATLKLR</sequence>
<keyword evidence="7 12" id="KW-0573">Peptidoglycan synthesis</keyword>
<feature type="transmembrane region" description="Helical" evidence="12">
    <location>
        <begin position="170"/>
        <end position="190"/>
    </location>
</feature>
<dbReference type="Proteomes" id="UP000727907">
    <property type="component" value="Unassembled WGS sequence"/>
</dbReference>
<dbReference type="EMBL" id="JAHOPB010000002">
    <property type="protein sequence ID" value="MBU8875977.1"/>
    <property type="molecule type" value="Genomic_DNA"/>
</dbReference>
<feature type="transmembrane region" description="Helical" evidence="12">
    <location>
        <begin position="341"/>
        <end position="360"/>
    </location>
</feature>
<dbReference type="NCBIfam" id="TIGR00445">
    <property type="entry name" value="mraY"/>
    <property type="match status" value="1"/>
</dbReference>